<evidence type="ECO:0008006" key="3">
    <source>
        <dbReference type="Google" id="ProtNLM"/>
    </source>
</evidence>
<keyword evidence="1" id="KW-0812">Transmembrane</keyword>
<proteinExistence type="predicted"/>
<protein>
    <recommendedName>
        <fullName evidence="3">MFS transporter</fullName>
    </recommendedName>
</protein>
<reference evidence="2" key="1">
    <citation type="submission" date="2024-07" db="EMBL/GenBank/DDBJ databases">
        <authorList>
            <person name="Biller S.J."/>
        </authorList>
    </citation>
    <scope>NUCLEOTIDE SEQUENCE</scope>
    <source>
        <strain evidence="2">WC2420</strain>
    </source>
</reference>
<keyword evidence="1" id="KW-0472">Membrane</keyword>
<sequence>MAAFLSSLANPFGVIIAGWYMHWLGVIPFAVLSGIAVILVAPVLLCSWHLKNALSLEEVEMQGYYAKTYPDAFTERG</sequence>
<keyword evidence="1" id="KW-1133">Transmembrane helix</keyword>
<evidence type="ECO:0000256" key="1">
    <source>
        <dbReference type="SAM" id="Phobius"/>
    </source>
</evidence>
<organism evidence="2">
    <name type="scientific">Rouxiella sp. WC2420</name>
    <dbReference type="NCBI Taxonomy" id="3234145"/>
    <lineage>
        <taxon>Bacteria</taxon>
        <taxon>Pseudomonadati</taxon>
        <taxon>Pseudomonadota</taxon>
        <taxon>Gammaproteobacteria</taxon>
        <taxon>Enterobacterales</taxon>
        <taxon>Yersiniaceae</taxon>
        <taxon>Rouxiella</taxon>
    </lineage>
</organism>
<name>A0AB39VN68_9GAMM</name>
<gene>
    <name evidence="2" type="ORF">AB3G37_19165</name>
</gene>
<accession>A0AB39VN68</accession>
<dbReference type="AlphaFoldDB" id="A0AB39VN68"/>
<evidence type="ECO:0000313" key="2">
    <source>
        <dbReference type="EMBL" id="XDU71629.1"/>
    </source>
</evidence>
<dbReference type="EMBL" id="CP165628">
    <property type="protein sequence ID" value="XDU71629.1"/>
    <property type="molecule type" value="Genomic_DNA"/>
</dbReference>
<feature type="transmembrane region" description="Helical" evidence="1">
    <location>
        <begin position="20"/>
        <end position="45"/>
    </location>
</feature>
<dbReference type="RefSeq" id="WP_369788804.1">
    <property type="nucleotide sequence ID" value="NZ_CP165628.1"/>
</dbReference>